<comment type="caution">
    <text evidence="2">The sequence shown here is derived from an EMBL/GenBank/DDBJ whole genome shotgun (WGS) entry which is preliminary data.</text>
</comment>
<sequence length="317" mass="36233">MADILPTTAMKVKKVTTESPGHNSGQPNEAQRQPSAPHAICRMVLVKEPIHHPNPTSHYSDDGGSSDPLGALPRTNEMSISAHDLSLKRVHLRDKSEPAEAYQRQWLPDDFIAEVEALRKQKDKESSSAKAEGSEKADKPSTKFSISLKKPEVEVVDWVEGVDAPLKFPDELKFAAQFYDMPLEMFTNASLTKIWNLQKTFTLKKCAHPQYGQQMVWDIADIYTLTLSLLKDNDLEGLDYVGWVEAVVNYLKFVEEVNIDGKDSNKYHFMEHFCFFIDKHKARELFTLWKKEERLFGWFQLGMICWSLEQSRNSSHG</sequence>
<dbReference type="AlphaFoldDB" id="A0A0W0GE83"/>
<feature type="region of interest" description="Disordered" evidence="1">
    <location>
        <begin position="1"/>
        <end position="74"/>
    </location>
</feature>
<evidence type="ECO:0000313" key="3">
    <source>
        <dbReference type="Proteomes" id="UP000054988"/>
    </source>
</evidence>
<protein>
    <submittedName>
        <fullName evidence="2">Uncharacterized protein</fullName>
    </submittedName>
</protein>
<evidence type="ECO:0000313" key="2">
    <source>
        <dbReference type="EMBL" id="KTB46871.1"/>
    </source>
</evidence>
<dbReference type="Proteomes" id="UP000054988">
    <property type="component" value="Unassembled WGS sequence"/>
</dbReference>
<reference evidence="2 3" key="1">
    <citation type="submission" date="2015-12" db="EMBL/GenBank/DDBJ databases">
        <title>Draft genome sequence of Moniliophthora roreri, the causal agent of frosty pod rot of cacao.</title>
        <authorList>
            <person name="Aime M.C."/>
            <person name="Diaz-Valderrama J.R."/>
            <person name="Kijpornyongpan T."/>
            <person name="Phillips-Mora W."/>
        </authorList>
    </citation>
    <scope>NUCLEOTIDE SEQUENCE [LARGE SCALE GENOMIC DNA]</scope>
    <source>
        <strain evidence="2 3">MCA 2952</strain>
    </source>
</reference>
<gene>
    <name evidence="2" type="ORF">WG66_551</name>
</gene>
<feature type="region of interest" description="Disordered" evidence="1">
    <location>
        <begin position="120"/>
        <end position="143"/>
    </location>
</feature>
<dbReference type="EMBL" id="LATX01000221">
    <property type="protein sequence ID" value="KTB46871.1"/>
    <property type="molecule type" value="Genomic_DNA"/>
</dbReference>
<proteinExistence type="predicted"/>
<accession>A0A0W0GE83</accession>
<feature type="compositionally biased region" description="Basic and acidic residues" evidence="1">
    <location>
        <begin position="120"/>
        <end position="141"/>
    </location>
</feature>
<name>A0A0W0GE83_MONRR</name>
<evidence type="ECO:0000256" key="1">
    <source>
        <dbReference type="SAM" id="MobiDB-lite"/>
    </source>
</evidence>
<organism evidence="2 3">
    <name type="scientific">Moniliophthora roreri</name>
    <name type="common">Frosty pod rot fungus</name>
    <name type="synonym">Monilia roreri</name>
    <dbReference type="NCBI Taxonomy" id="221103"/>
    <lineage>
        <taxon>Eukaryota</taxon>
        <taxon>Fungi</taxon>
        <taxon>Dikarya</taxon>
        <taxon>Basidiomycota</taxon>
        <taxon>Agaricomycotina</taxon>
        <taxon>Agaricomycetes</taxon>
        <taxon>Agaricomycetidae</taxon>
        <taxon>Agaricales</taxon>
        <taxon>Marasmiineae</taxon>
        <taxon>Marasmiaceae</taxon>
        <taxon>Moniliophthora</taxon>
    </lineage>
</organism>
<feature type="compositionally biased region" description="Polar residues" evidence="1">
    <location>
        <begin position="17"/>
        <end position="34"/>
    </location>
</feature>